<protein>
    <submittedName>
        <fullName evidence="1">GM13253</fullName>
    </submittedName>
</protein>
<accession>B4ILB5</accession>
<dbReference type="OMA" id="ANPWQCQ"/>
<dbReference type="AlphaFoldDB" id="B4ILB5"/>
<organism evidence="2">
    <name type="scientific">Drosophila sechellia</name>
    <name type="common">Fruit fly</name>
    <dbReference type="NCBI Taxonomy" id="7238"/>
    <lineage>
        <taxon>Eukaryota</taxon>
        <taxon>Metazoa</taxon>
        <taxon>Ecdysozoa</taxon>
        <taxon>Arthropoda</taxon>
        <taxon>Hexapoda</taxon>
        <taxon>Insecta</taxon>
        <taxon>Pterygota</taxon>
        <taxon>Neoptera</taxon>
        <taxon>Endopterygota</taxon>
        <taxon>Diptera</taxon>
        <taxon>Brachycera</taxon>
        <taxon>Muscomorpha</taxon>
        <taxon>Ephydroidea</taxon>
        <taxon>Drosophilidae</taxon>
        <taxon>Drosophila</taxon>
        <taxon>Sophophora</taxon>
    </lineage>
</organism>
<evidence type="ECO:0000313" key="1">
    <source>
        <dbReference type="EMBL" id="EDW53761.1"/>
    </source>
</evidence>
<proteinExistence type="predicted"/>
<evidence type="ECO:0000313" key="2">
    <source>
        <dbReference type="Proteomes" id="UP000001292"/>
    </source>
</evidence>
<reference evidence="1 2" key="1">
    <citation type="journal article" date="2007" name="Nature">
        <title>Evolution of genes and genomes on the Drosophila phylogeny.</title>
        <authorList>
            <consortium name="Drosophila 12 Genomes Consortium"/>
            <person name="Clark A.G."/>
            <person name="Eisen M.B."/>
            <person name="Smith D.R."/>
            <person name="Bergman C.M."/>
            <person name="Oliver B."/>
            <person name="Markow T.A."/>
            <person name="Kaufman T.C."/>
            <person name="Kellis M."/>
            <person name="Gelbart W."/>
            <person name="Iyer V.N."/>
            <person name="Pollard D.A."/>
            <person name="Sackton T.B."/>
            <person name="Larracuente A.M."/>
            <person name="Singh N.D."/>
            <person name="Abad J.P."/>
            <person name="Abt D.N."/>
            <person name="Adryan B."/>
            <person name="Aguade M."/>
            <person name="Akashi H."/>
            <person name="Anderson W.W."/>
            <person name="Aquadro C.F."/>
            <person name="Ardell D.H."/>
            <person name="Arguello R."/>
            <person name="Artieri C.G."/>
            <person name="Barbash D.A."/>
            <person name="Barker D."/>
            <person name="Barsanti P."/>
            <person name="Batterham P."/>
            <person name="Batzoglou S."/>
            <person name="Begun D."/>
            <person name="Bhutkar A."/>
            <person name="Blanco E."/>
            <person name="Bosak S.A."/>
            <person name="Bradley R.K."/>
            <person name="Brand A.D."/>
            <person name="Brent M.R."/>
            <person name="Brooks A.N."/>
            <person name="Brown R.H."/>
            <person name="Butlin R.K."/>
            <person name="Caggese C."/>
            <person name="Calvi B.R."/>
            <person name="Bernardo de Carvalho A."/>
            <person name="Caspi A."/>
            <person name="Castrezana S."/>
            <person name="Celniker S.E."/>
            <person name="Chang J.L."/>
            <person name="Chapple C."/>
            <person name="Chatterji S."/>
            <person name="Chinwalla A."/>
            <person name="Civetta A."/>
            <person name="Clifton S.W."/>
            <person name="Comeron J.M."/>
            <person name="Costello J.C."/>
            <person name="Coyne J.A."/>
            <person name="Daub J."/>
            <person name="David R.G."/>
            <person name="Delcher A.L."/>
            <person name="Delehaunty K."/>
            <person name="Do C.B."/>
            <person name="Ebling H."/>
            <person name="Edwards K."/>
            <person name="Eickbush T."/>
            <person name="Evans J.D."/>
            <person name="Filipski A."/>
            <person name="Findeiss S."/>
            <person name="Freyhult E."/>
            <person name="Fulton L."/>
            <person name="Fulton R."/>
            <person name="Garcia A.C."/>
            <person name="Gardiner A."/>
            <person name="Garfield D.A."/>
            <person name="Garvin B.E."/>
            <person name="Gibson G."/>
            <person name="Gilbert D."/>
            <person name="Gnerre S."/>
            <person name="Godfrey J."/>
            <person name="Good R."/>
            <person name="Gotea V."/>
            <person name="Gravely B."/>
            <person name="Greenberg A.J."/>
            <person name="Griffiths-Jones S."/>
            <person name="Gross S."/>
            <person name="Guigo R."/>
            <person name="Gustafson E.A."/>
            <person name="Haerty W."/>
            <person name="Hahn M.W."/>
            <person name="Halligan D.L."/>
            <person name="Halpern A.L."/>
            <person name="Halter G.M."/>
            <person name="Han M.V."/>
            <person name="Heger A."/>
            <person name="Hillier L."/>
            <person name="Hinrichs A.S."/>
            <person name="Holmes I."/>
            <person name="Hoskins R.A."/>
            <person name="Hubisz M.J."/>
            <person name="Hultmark D."/>
            <person name="Huntley M.A."/>
            <person name="Jaffe D.B."/>
            <person name="Jagadeeshan S."/>
            <person name="Jeck W.R."/>
            <person name="Johnson J."/>
            <person name="Jones C.D."/>
            <person name="Jordan W.C."/>
            <person name="Karpen G.H."/>
            <person name="Kataoka E."/>
            <person name="Keightley P.D."/>
            <person name="Kheradpour P."/>
            <person name="Kirkness E.F."/>
            <person name="Koerich L.B."/>
            <person name="Kristiansen K."/>
            <person name="Kudrna D."/>
            <person name="Kulathinal R.J."/>
            <person name="Kumar S."/>
            <person name="Kwok R."/>
            <person name="Lander E."/>
            <person name="Langley C.H."/>
            <person name="Lapoint R."/>
            <person name="Lazzaro B.P."/>
            <person name="Lee S.J."/>
            <person name="Levesque L."/>
            <person name="Li R."/>
            <person name="Lin C.F."/>
            <person name="Lin M.F."/>
            <person name="Lindblad-Toh K."/>
            <person name="Llopart A."/>
            <person name="Long M."/>
            <person name="Low L."/>
            <person name="Lozovsky E."/>
            <person name="Lu J."/>
            <person name="Luo M."/>
            <person name="Machado C.A."/>
            <person name="Makalowski W."/>
            <person name="Marzo M."/>
            <person name="Matsuda M."/>
            <person name="Matzkin L."/>
            <person name="McAllister B."/>
            <person name="McBride C.S."/>
            <person name="McKernan B."/>
            <person name="McKernan K."/>
            <person name="Mendez-Lago M."/>
            <person name="Minx P."/>
            <person name="Mollenhauer M.U."/>
            <person name="Montooth K."/>
            <person name="Mount S.M."/>
            <person name="Mu X."/>
            <person name="Myers E."/>
            <person name="Negre B."/>
            <person name="Newfeld S."/>
            <person name="Nielsen R."/>
            <person name="Noor M.A."/>
            <person name="O'Grady P."/>
            <person name="Pachter L."/>
            <person name="Papaceit M."/>
            <person name="Parisi M.J."/>
            <person name="Parisi M."/>
            <person name="Parts L."/>
            <person name="Pedersen J.S."/>
            <person name="Pesole G."/>
            <person name="Phillippy A.M."/>
            <person name="Ponting C.P."/>
            <person name="Pop M."/>
            <person name="Porcelli D."/>
            <person name="Powell J.R."/>
            <person name="Prohaska S."/>
            <person name="Pruitt K."/>
            <person name="Puig M."/>
            <person name="Quesneville H."/>
            <person name="Ram K.R."/>
            <person name="Rand D."/>
            <person name="Rasmussen M.D."/>
            <person name="Reed L.K."/>
            <person name="Reenan R."/>
            <person name="Reily A."/>
            <person name="Remington K.A."/>
            <person name="Rieger T.T."/>
            <person name="Ritchie M.G."/>
            <person name="Robin C."/>
            <person name="Rogers Y.H."/>
            <person name="Rohde C."/>
            <person name="Rozas J."/>
            <person name="Rubenfield M.J."/>
            <person name="Ruiz A."/>
            <person name="Russo S."/>
            <person name="Salzberg S.L."/>
            <person name="Sanchez-Gracia A."/>
            <person name="Saranga D.J."/>
            <person name="Sato H."/>
            <person name="Schaeffer S.W."/>
            <person name="Schatz M.C."/>
            <person name="Schlenke T."/>
            <person name="Schwartz R."/>
            <person name="Segarra C."/>
            <person name="Singh R.S."/>
            <person name="Sirot L."/>
            <person name="Sirota M."/>
            <person name="Sisneros N.B."/>
            <person name="Smith C.D."/>
            <person name="Smith T.F."/>
            <person name="Spieth J."/>
            <person name="Stage D.E."/>
            <person name="Stark A."/>
            <person name="Stephan W."/>
            <person name="Strausberg R.L."/>
            <person name="Strempel S."/>
            <person name="Sturgill D."/>
            <person name="Sutton G."/>
            <person name="Sutton G.G."/>
            <person name="Tao W."/>
            <person name="Teichmann S."/>
            <person name="Tobari Y.N."/>
            <person name="Tomimura Y."/>
            <person name="Tsolas J.M."/>
            <person name="Valente V.L."/>
            <person name="Venter E."/>
            <person name="Venter J.C."/>
            <person name="Vicario S."/>
            <person name="Vieira F.G."/>
            <person name="Vilella A.J."/>
            <person name="Villasante A."/>
            <person name="Walenz B."/>
            <person name="Wang J."/>
            <person name="Wasserman M."/>
            <person name="Watts T."/>
            <person name="Wilson D."/>
            <person name="Wilson R.K."/>
            <person name="Wing R.A."/>
            <person name="Wolfner M.F."/>
            <person name="Wong A."/>
            <person name="Wong G.K."/>
            <person name="Wu C.I."/>
            <person name="Wu G."/>
            <person name="Yamamoto D."/>
            <person name="Yang H.P."/>
            <person name="Yang S.P."/>
            <person name="Yorke J.A."/>
            <person name="Yoshida K."/>
            <person name="Zdobnov E."/>
            <person name="Zhang P."/>
            <person name="Zhang Y."/>
            <person name="Zimin A.V."/>
            <person name="Baldwin J."/>
            <person name="Abdouelleil A."/>
            <person name="Abdulkadir J."/>
            <person name="Abebe A."/>
            <person name="Abera B."/>
            <person name="Abreu J."/>
            <person name="Acer S.C."/>
            <person name="Aftuck L."/>
            <person name="Alexander A."/>
            <person name="An P."/>
            <person name="Anderson E."/>
            <person name="Anderson S."/>
            <person name="Arachi H."/>
            <person name="Azer M."/>
            <person name="Bachantsang P."/>
            <person name="Barry A."/>
            <person name="Bayul T."/>
            <person name="Berlin A."/>
            <person name="Bessette D."/>
            <person name="Bloom T."/>
            <person name="Blye J."/>
            <person name="Boguslavskiy L."/>
            <person name="Bonnet C."/>
            <person name="Boukhgalter B."/>
            <person name="Bourzgui I."/>
            <person name="Brown A."/>
            <person name="Cahill P."/>
            <person name="Channer S."/>
            <person name="Cheshatsang Y."/>
            <person name="Chuda L."/>
            <person name="Citroen M."/>
            <person name="Collymore A."/>
            <person name="Cooke P."/>
            <person name="Costello M."/>
            <person name="D'Aco K."/>
            <person name="Daza R."/>
            <person name="De Haan G."/>
            <person name="DeGray S."/>
            <person name="DeMaso C."/>
            <person name="Dhargay N."/>
            <person name="Dooley K."/>
            <person name="Dooley E."/>
            <person name="Doricent M."/>
            <person name="Dorje P."/>
            <person name="Dorjee K."/>
            <person name="Dupes A."/>
            <person name="Elong R."/>
            <person name="Falk J."/>
            <person name="Farina A."/>
            <person name="Faro S."/>
            <person name="Ferguson D."/>
            <person name="Fisher S."/>
            <person name="Foley C.D."/>
            <person name="Franke A."/>
            <person name="Friedrich D."/>
            <person name="Gadbois L."/>
            <person name="Gearin G."/>
            <person name="Gearin C.R."/>
            <person name="Giannoukos G."/>
            <person name="Goode T."/>
            <person name="Graham J."/>
            <person name="Grandbois E."/>
            <person name="Grewal S."/>
            <person name="Gyaltsen K."/>
            <person name="Hafez N."/>
            <person name="Hagos B."/>
            <person name="Hall J."/>
            <person name="Henson C."/>
            <person name="Hollinger A."/>
            <person name="Honan T."/>
            <person name="Huard M.D."/>
            <person name="Hughes L."/>
            <person name="Hurhula B."/>
            <person name="Husby M.E."/>
            <person name="Kamat A."/>
            <person name="Kanga B."/>
            <person name="Kashin S."/>
            <person name="Khazanovich D."/>
            <person name="Kisner P."/>
            <person name="Lance K."/>
            <person name="Lara M."/>
            <person name="Lee W."/>
            <person name="Lennon N."/>
            <person name="Letendre F."/>
            <person name="LeVine R."/>
            <person name="Lipovsky A."/>
            <person name="Liu X."/>
            <person name="Liu J."/>
            <person name="Liu S."/>
            <person name="Lokyitsang T."/>
            <person name="Lokyitsang Y."/>
            <person name="Lubonja R."/>
            <person name="Lui A."/>
            <person name="MacDonald P."/>
            <person name="Magnisalis V."/>
            <person name="Maru K."/>
            <person name="Matthews C."/>
            <person name="McCusker W."/>
            <person name="McDonough S."/>
            <person name="Mehta T."/>
            <person name="Meldrim J."/>
            <person name="Meneus L."/>
            <person name="Mihai O."/>
            <person name="Mihalev A."/>
            <person name="Mihova T."/>
            <person name="Mittelman R."/>
            <person name="Mlenga V."/>
            <person name="Montmayeur A."/>
            <person name="Mulrain L."/>
            <person name="Navidi A."/>
            <person name="Naylor J."/>
            <person name="Negash T."/>
            <person name="Nguyen T."/>
            <person name="Nguyen N."/>
            <person name="Nicol R."/>
            <person name="Norbu C."/>
            <person name="Norbu N."/>
            <person name="Novod N."/>
            <person name="O'Neill B."/>
            <person name="Osman S."/>
            <person name="Markiewicz E."/>
            <person name="Oyono O.L."/>
            <person name="Patti C."/>
            <person name="Phunkhang P."/>
            <person name="Pierre F."/>
            <person name="Priest M."/>
            <person name="Raghuraman S."/>
            <person name="Rege F."/>
            <person name="Reyes R."/>
            <person name="Rise C."/>
            <person name="Rogov P."/>
            <person name="Ross K."/>
            <person name="Ryan E."/>
            <person name="Settipalli S."/>
            <person name="Shea T."/>
            <person name="Sherpa N."/>
            <person name="Shi L."/>
            <person name="Shih D."/>
            <person name="Sparrow T."/>
            <person name="Spaulding J."/>
            <person name="Stalker J."/>
            <person name="Stange-Thomann N."/>
            <person name="Stavropoulos S."/>
            <person name="Stone C."/>
            <person name="Strader C."/>
            <person name="Tesfaye S."/>
            <person name="Thomson T."/>
            <person name="Thoulutsang Y."/>
            <person name="Thoulutsang D."/>
            <person name="Topham K."/>
            <person name="Topping I."/>
            <person name="Tsamla T."/>
            <person name="Vassiliev H."/>
            <person name="Vo A."/>
            <person name="Wangchuk T."/>
            <person name="Wangdi T."/>
            <person name="Weiand M."/>
            <person name="Wilkinson J."/>
            <person name="Wilson A."/>
            <person name="Yadav S."/>
            <person name="Young G."/>
            <person name="Yu Q."/>
            <person name="Zembek L."/>
            <person name="Zhong D."/>
            <person name="Zimmer A."/>
            <person name="Zwirko Z."/>
            <person name="Jaffe D.B."/>
            <person name="Alvarez P."/>
            <person name="Brockman W."/>
            <person name="Butler J."/>
            <person name="Chin C."/>
            <person name="Gnerre S."/>
            <person name="Grabherr M."/>
            <person name="Kleber M."/>
            <person name="Mauceli E."/>
            <person name="MacCallum I."/>
        </authorList>
    </citation>
    <scope>NUCLEOTIDE SEQUENCE [LARGE SCALE GENOMIC DNA]</scope>
    <source>
        <strain evidence="2">Rob3c / Tucson 14021-0248.25</strain>
    </source>
</reference>
<gene>
    <name evidence="1" type="primary">Dsec\GM13253</name>
    <name evidence="1" type="ORF">Dsec_GM13253</name>
</gene>
<sequence length="78" mass="8350">MTGRESCRILGANPWQCQSRGHVKQPAHSIEVPSFQVAMGYVNNGFGLGQELGKGKVLLPETSALPMAHSQTEAKTAN</sequence>
<keyword evidence="2" id="KW-1185">Reference proteome</keyword>
<dbReference type="Proteomes" id="UP000001292">
    <property type="component" value="Unassembled WGS sequence"/>
</dbReference>
<name>B4ILB5_DROSE</name>
<dbReference type="EMBL" id="CH480868">
    <property type="protein sequence ID" value="EDW53761.1"/>
    <property type="molecule type" value="Genomic_DNA"/>
</dbReference>
<dbReference type="HOGENOM" id="CLU_2624654_0_0_1"/>